<keyword evidence="4" id="KW-1185">Reference proteome</keyword>
<dbReference type="InterPro" id="IPR016187">
    <property type="entry name" value="CTDL_fold"/>
</dbReference>
<gene>
    <name evidence="3" type="ORF">GSLYS_00021445001</name>
</gene>
<dbReference type="Gene3D" id="3.10.100.10">
    <property type="entry name" value="Mannose-Binding Protein A, subunit A"/>
    <property type="match status" value="1"/>
</dbReference>
<dbReference type="Pfam" id="PF00059">
    <property type="entry name" value="Lectin_C"/>
    <property type="match status" value="1"/>
</dbReference>
<comment type="caution">
    <text evidence="3">The sequence shown here is derived from an EMBL/GenBank/DDBJ whole genome shotgun (WGS) entry which is preliminary data.</text>
</comment>
<feature type="non-terminal residue" evidence="3">
    <location>
        <position position="1"/>
    </location>
</feature>
<evidence type="ECO:0000259" key="2">
    <source>
        <dbReference type="PROSITE" id="PS50041"/>
    </source>
</evidence>
<accession>A0AAV2ILQ0</accession>
<dbReference type="InterPro" id="IPR016186">
    <property type="entry name" value="C-type_lectin-like/link_sf"/>
</dbReference>
<feature type="non-terminal residue" evidence="3">
    <location>
        <position position="140"/>
    </location>
</feature>
<feature type="region of interest" description="Disordered" evidence="1">
    <location>
        <begin position="1"/>
        <end position="22"/>
    </location>
</feature>
<dbReference type="InterPro" id="IPR001304">
    <property type="entry name" value="C-type_lectin-like"/>
</dbReference>
<evidence type="ECO:0000256" key="1">
    <source>
        <dbReference type="SAM" id="MobiDB-lite"/>
    </source>
</evidence>
<dbReference type="Proteomes" id="UP001497497">
    <property type="component" value="Unassembled WGS sequence"/>
</dbReference>
<feature type="compositionally biased region" description="Polar residues" evidence="1">
    <location>
        <begin position="1"/>
        <end position="15"/>
    </location>
</feature>
<dbReference type="EMBL" id="CAXITT010001186">
    <property type="protein sequence ID" value="CAL1548128.1"/>
    <property type="molecule type" value="Genomic_DNA"/>
</dbReference>
<dbReference type="AlphaFoldDB" id="A0AAV2ILQ0"/>
<evidence type="ECO:0000313" key="3">
    <source>
        <dbReference type="EMBL" id="CAL1548128.1"/>
    </source>
</evidence>
<dbReference type="PROSITE" id="PS50041">
    <property type="entry name" value="C_TYPE_LECTIN_2"/>
    <property type="match status" value="1"/>
</dbReference>
<sequence>YNINTGHCTPTSGRSPEQPLPTVDEENYFVNDSYESFSHPNFSILSNGPTKANVAYFYDPPLNYADASAACERLNAHLFVAYTAEKYWLVRSIINITHKVYIGLDDIAVEGRFVWVDSGQEINSSLRASIFHPGQPDNWA</sequence>
<dbReference type="SUPFAM" id="SSF56436">
    <property type="entry name" value="C-type lectin-like"/>
    <property type="match status" value="1"/>
</dbReference>
<organism evidence="3 4">
    <name type="scientific">Lymnaea stagnalis</name>
    <name type="common">Great pond snail</name>
    <name type="synonym">Helix stagnalis</name>
    <dbReference type="NCBI Taxonomy" id="6523"/>
    <lineage>
        <taxon>Eukaryota</taxon>
        <taxon>Metazoa</taxon>
        <taxon>Spiralia</taxon>
        <taxon>Lophotrochozoa</taxon>
        <taxon>Mollusca</taxon>
        <taxon>Gastropoda</taxon>
        <taxon>Heterobranchia</taxon>
        <taxon>Euthyneura</taxon>
        <taxon>Panpulmonata</taxon>
        <taxon>Hygrophila</taxon>
        <taxon>Lymnaeoidea</taxon>
        <taxon>Lymnaeidae</taxon>
        <taxon>Lymnaea</taxon>
    </lineage>
</organism>
<feature type="domain" description="C-type lectin" evidence="2">
    <location>
        <begin position="56"/>
        <end position="140"/>
    </location>
</feature>
<proteinExistence type="predicted"/>
<name>A0AAV2ILQ0_LYMST</name>
<evidence type="ECO:0000313" key="4">
    <source>
        <dbReference type="Proteomes" id="UP001497497"/>
    </source>
</evidence>
<protein>
    <recommendedName>
        <fullName evidence="2">C-type lectin domain-containing protein</fullName>
    </recommendedName>
</protein>
<reference evidence="3 4" key="1">
    <citation type="submission" date="2024-04" db="EMBL/GenBank/DDBJ databases">
        <authorList>
            <consortium name="Genoscope - CEA"/>
            <person name="William W."/>
        </authorList>
    </citation>
    <scope>NUCLEOTIDE SEQUENCE [LARGE SCALE GENOMIC DNA]</scope>
</reference>